<organism evidence="3 4">
    <name type="scientific">Clostridium felsineum</name>
    <dbReference type="NCBI Taxonomy" id="36839"/>
    <lineage>
        <taxon>Bacteria</taxon>
        <taxon>Bacillati</taxon>
        <taxon>Bacillota</taxon>
        <taxon>Clostridia</taxon>
        <taxon>Eubacteriales</taxon>
        <taxon>Clostridiaceae</taxon>
        <taxon>Clostridium</taxon>
    </lineage>
</organism>
<name>A0A1S8LVP0_9CLOT</name>
<evidence type="ECO:0008006" key="5">
    <source>
        <dbReference type="Google" id="ProtNLM"/>
    </source>
</evidence>
<dbReference type="Gene3D" id="3.40.50.150">
    <property type="entry name" value="Vaccinia Virus protein VP39"/>
    <property type="match status" value="1"/>
</dbReference>
<keyword evidence="4" id="KW-1185">Reference proteome</keyword>
<reference evidence="3 4" key="1">
    <citation type="submission" date="2022-04" db="EMBL/GenBank/DDBJ databases">
        <title>Genome sequence of C. roseum typestrain.</title>
        <authorList>
            <person name="Poehlein A."/>
            <person name="Schoch T."/>
            <person name="Duerre P."/>
            <person name="Daniel R."/>
        </authorList>
    </citation>
    <scope>NUCLEOTIDE SEQUENCE [LARGE SCALE GENOMIC DNA]</scope>
    <source>
        <strain evidence="3 4">DSM 7320</strain>
    </source>
</reference>
<evidence type="ECO:0000313" key="3">
    <source>
        <dbReference type="EMBL" id="URZ11335.1"/>
    </source>
</evidence>
<keyword evidence="1" id="KW-0489">Methyltransferase</keyword>
<sequence>MKILIDTDSNKMSIEEKGINKEIELYSKEAFETISNQWLKVGWNEKYTYTFSWFGRPIIQLPEDMVRIQEVIYDLKPDCIIETGVAHGGSLVYYASLCKAMGKGRVIGVDIEIRPHNRKAIEEHELYPLITLIEGSSISEEVINSVKSLIKKDEKVLVILDSCHTEEHVTSELELYSKFVTKESYIIVQDGIMKDLDDVPRGNISWKKDNPSTSAIKFLKKHDEFILEQPKWKFNESNLNKNITEWPNAWLKRK</sequence>
<keyword evidence="2" id="KW-0808">Transferase</keyword>
<evidence type="ECO:0000313" key="4">
    <source>
        <dbReference type="Proteomes" id="UP000190951"/>
    </source>
</evidence>
<dbReference type="GO" id="GO:0008610">
    <property type="term" value="P:lipid biosynthetic process"/>
    <property type="evidence" value="ECO:0007669"/>
    <property type="project" value="InterPro"/>
</dbReference>
<accession>A0A1S8LVP0</accession>
<dbReference type="RefSeq" id="WP_077835022.1">
    <property type="nucleotide sequence ID" value="NZ_CP096983.1"/>
</dbReference>
<dbReference type="GO" id="GO:0008168">
    <property type="term" value="F:methyltransferase activity"/>
    <property type="evidence" value="ECO:0007669"/>
    <property type="project" value="UniProtKB-KW"/>
</dbReference>
<dbReference type="Pfam" id="PF04989">
    <property type="entry name" value="RMNT_CmcI"/>
    <property type="match status" value="1"/>
</dbReference>
<dbReference type="GO" id="GO:0071770">
    <property type="term" value="P:DIM/DIP cell wall layer assembly"/>
    <property type="evidence" value="ECO:0007669"/>
    <property type="project" value="TreeGrafter"/>
</dbReference>
<dbReference type="AlphaFoldDB" id="A0A1S8LVP0"/>
<dbReference type="GO" id="GO:0032259">
    <property type="term" value="P:methylation"/>
    <property type="evidence" value="ECO:0007669"/>
    <property type="project" value="UniProtKB-KW"/>
</dbReference>
<dbReference type="STRING" id="84029.CROST_16170"/>
<gene>
    <name evidence="3" type="ORF">CROST_020520</name>
</gene>
<dbReference type="Proteomes" id="UP000190951">
    <property type="component" value="Chromosome"/>
</dbReference>
<dbReference type="EMBL" id="CP096983">
    <property type="protein sequence ID" value="URZ11335.1"/>
    <property type="molecule type" value="Genomic_DNA"/>
</dbReference>
<dbReference type="GO" id="GO:0005886">
    <property type="term" value="C:plasma membrane"/>
    <property type="evidence" value="ECO:0007669"/>
    <property type="project" value="TreeGrafter"/>
</dbReference>
<dbReference type="InterPro" id="IPR007072">
    <property type="entry name" value="RNMT_CmcI"/>
</dbReference>
<dbReference type="InterPro" id="IPR029063">
    <property type="entry name" value="SAM-dependent_MTases_sf"/>
</dbReference>
<dbReference type="KEGG" id="crw:CROST_020520"/>
<evidence type="ECO:0000256" key="2">
    <source>
        <dbReference type="ARBA" id="ARBA00022679"/>
    </source>
</evidence>
<proteinExistence type="predicted"/>
<evidence type="ECO:0000256" key="1">
    <source>
        <dbReference type="ARBA" id="ARBA00022603"/>
    </source>
</evidence>
<dbReference type="PANTHER" id="PTHR40048">
    <property type="entry name" value="RHAMNOSYL O-METHYLTRANSFERASE"/>
    <property type="match status" value="1"/>
</dbReference>
<protein>
    <recommendedName>
        <fullName evidence="5">Rhamnosyl O-methyltransferase</fullName>
    </recommendedName>
</protein>
<dbReference type="PANTHER" id="PTHR40048:SF1">
    <property type="entry name" value="RHAMNOSYL O-METHYLTRANSFERASE"/>
    <property type="match status" value="1"/>
</dbReference>
<dbReference type="SUPFAM" id="SSF53335">
    <property type="entry name" value="S-adenosyl-L-methionine-dependent methyltransferases"/>
    <property type="match status" value="1"/>
</dbReference>